<gene>
    <name evidence="1" type="ORF">PAXINDRAFT_88558</name>
</gene>
<name>A0A0C9TLP0_PAXIN</name>
<proteinExistence type="predicted"/>
<dbReference type="Proteomes" id="UP000053647">
    <property type="component" value="Unassembled WGS sequence"/>
</dbReference>
<dbReference type="AlphaFoldDB" id="A0A0C9TLP0"/>
<dbReference type="HOGENOM" id="CLU_009123_9_1_1"/>
<reference evidence="2" key="2">
    <citation type="submission" date="2015-01" db="EMBL/GenBank/DDBJ databases">
        <title>Evolutionary Origins and Diversification of the Mycorrhizal Mutualists.</title>
        <authorList>
            <consortium name="DOE Joint Genome Institute"/>
            <consortium name="Mycorrhizal Genomics Consortium"/>
            <person name="Kohler A."/>
            <person name="Kuo A."/>
            <person name="Nagy L.G."/>
            <person name="Floudas D."/>
            <person name="Copeland A."/>
            <person name="Barry K.W."/>
            <person name="Cichocki N."/>
            <person name="Veneault-Fourrey C."/>
            <person name="LaButti K."/>
            <person name="Lindquist E.A."/>
            <person name="Lipzen A."/>
            <person name="Lundell T."/>
            <person name="Morin E."/>
            <person name="Murat C."/>
            <person name="Riley R."/>
            <person name="Ohm R."/>
            <person name="Sun H."/>
            <person name="Tunlid A."/>
            <person name="Henrissat B."/>
            <person name="Grigoriev I.V."/>
            <person name="Hibbett D.S."/>
            <person name="Martin F."/>
        </authorList>
    </citation>
    <scope>NUCLEOTIDE SEQUENCE [LARGE SCALE GENOMIC DNA]</scope>
    <source>
        <strain evidence="2">ATCC 200175</strain>
    </source>
</reference>
<sequence length="99" mass="10717">YPTIFAIALDHLPIQASAVPCEQIFSSSAEKYDFKKCQLNFTDGMKLDQCDLLEDEPDEPELSADGAWLAQDEAVDAIIGHAGCEEGDQVATDIIIIGS</sequence>
<organism evidence="1 2">
    <name type="scientific">Paxillus involutus ATCC 200175</name>
    <dbReference type="NCBI Taxonomy" id="664439"/>
    <lineage>
        <taxon>Eukaryota</taxon>
        <taxon>Fungi</taxon>
        <taxon>Dikarya</taxon>
        <taxon>Basidiomycota</taxon>
        <taxon>Agaricomycotina</taxon>
        <taxon>Agaricomycetes</taxon>
        <taxon>Agaricomycetidae</taxon>
        <taxon>Boletales</taxon>
        <taxon>Paxilineae</taxon>
        <taxon>Paxillaceae</taxon>
        <taxon>Paxillus</taxon>
    </lineage>
</organism>
<protein>
    <recommendedName>
        <fullName evidence="3">HAT C-terminal dimerisation domain-containing protein</fullName>
    </recommendedName>
</protein>
<keyword evidence="2" id="KW-1185">Reference proteome</keyword>
<evidence type="ECO:0000313" key="2">
    <source>
        <dbReference type="Proteomes" id="UP000053647"/>
    </source>
</evidence>
<evidence type="ECO:0000313" key="1">
    <source>
        <dbReference type="EMBL" id="KIJ08652.1"/>
    </source>
</evidence>
<evidence type="ECO:0008006" key="3">
    <source>
        <dbReference type="Google" id="ProtNLM"/>
    </source>
</evidence>
<reference evidence="1 2" key="1">
    <citation type="submission" date="2014-06" db="EMBL/GenBank/DDBJ databases">
        <authorList>
            <consortium name="DOE Joint Genome Institute"/>
            <person name="Kuo A."/>
            <person name="Kohler A."/>
            <person name="Nagy L.G."/>
            <person name="Floudas D."/>
            <person name="Copeland A."/>
            <person name="Barry K.W."/>
            <person name="Cichocki N."/>
            <person name="Veneault-Fourrey C."/>
            <person name="LaButti K."/>
            <person name="Lindquist E.A."/>
            <person name="Lipzen A."/>
            <person name="Lundell T."/>
            <person name="Morin E."/>
            <person name="Murat C."/>
            <person name="Sun H."/>
            <person name="Tunlid A."/>
            <person name="Henrissat B."/>
            <person name="Grigoriev I.V."/>
            <person name="Hibbett D.S."/>
            <person name="Martin F."/>
            <person name="Nordberg H.P."/>
            <person name="Cantor M.N."/>
            <person name="Hua S.X."/>
        </authorList>
    </citation>
    <scope>NUCLEOTIDE SEQUENCE [LARGE SCALE GENOMIC DNA]</scope>
    <source>
        <strain evidence="1 2">ATCC 200175</strain>
    </source>
</reference>
<dbReference type="OrthoDB" id="3241084at2759"/>
<accession>A0A0C9TLP0</accession>
<feature type="non-terminal residue" evidence="1">
    <location>
        <position position="1"/>
    </location>
</feature>
<dbReference type="EMBL" id="KN819580">
    <property type="protein sequence ID" value="KIJ08652.1"/>
    <property type="molecule type" value="Genomic_DNA"/>
</dbReference>